<proteinExistence type="predicted"/>
<accession>A0AAV7SCZ7</accession>
<organism evidence="2 3">
    <name type="scientific">Pleurodeles waltl</name>
    <name type="common">Iberian ribbed newt</name>
    <dbReference type="NCBI Taxonomy" id="8319"/>
    <lineage>
        <taxon>Eukaryota</taxon>
        <taxon>Metazoa</taxon>
        <taxon>Chordata</taxon>
        <taxon>Craniata</taxon>
        <taxon>Vertebrata</taxon>
        <taxon>Euteleostomi</taxon>
        <taxon>Amphibia</taxon>
        <taxon>Batrachia</taxon>
        <taxon>Caudata</taxon>
        <taxon>Salamandroidea</taxon>
        <taxon>Salamandridae</taxon>
        <taxon>Pleurodelinae</taxon>
        <taxon>Pleurodeles</taxon>
    </lineage>
</organism>
<feature type="compositionally biased region" description="Low complexity" evidence="1">
    <location>
        <begin position="157"/>
        <end position="166"/>
    </location>
</feature>
<keyword evidence="3" id="KW-1185">Reference proteome</keyword>
<dbReference type="AlphaFoldDB" id="A0AAV7SCZ7"/>
<evidence type="ECO:0000256" key="1">
    <source>
        <dbReference type="SAM" id="MobiDB-lite"/>
    </source>
</evidence>
<dbReference type="Proteomes" id="UP001066276">
    <property type="component" value="Chromosome 4_2"/>
</dbReference>
<sequence length="174" mass="18088">MSHEEQVRTALVLLRQAVRLDLLKEEALAPGRPARRASAGVTAAVMACPPPRAGAACFQVRRGGKREDGPSSEGAAWEGYGRAEESRRPRLEGFPGGGAPSIYGAADGFSARGSGSPTAERSPTKKVEVLKSIKRAGRPRAFVGAGRGREGVGEGSGEPSSVVSRGIGVLREQV</sequence>
<reference evidence="2" key="1">
    <citation type="journal article" date="2022" name="bioRxiv">
        <title>Sequencing and chromosome-scale assembly of the giantPleurodeles waltlgenome.</title>
        <authorList>
            <person name="Brown T."/>
            <person name="Elewa A."/>
            <person name="Iarovenko S."/>
            <person name="Subramanian E."/>
            <person name="Araus A.J."/>
            <person name="Petzold A."/>
            <person name="Susuki M."/>
            <person name="Suzuki K.-i.T."/>
            <person name="Hayashi T."/>
            <person name="Toyoda A."/>
            <person name="Oliveira C."/>
            <person name="Osipova E."/>
            <person name="Leigh N.D."/>
            <person name="Simon A."/>
            <person name="Yun M.H."/>
        </authorList>
    </citation>
    <scope>NUCLEOTIDE SEQUENCE</scope>
    <source>
        <strain evidence="2">20211129_DDA</strain>
        <tissue evidence="2">Liver</tissue>
    </source>
</reference>
<evidence type="ECO:0000313" key="2">
    <source>
        <dbReference type="EMBL" id="KAJ1160968.1"/>
    </source>
</evidence>
<feature type="region of interest" description="Disordered" evidence="1">
    <location>
        <begin position="63"/>
        <end position="125"/>
    </location>
</feature>
<evidence type="ECO:0000313" key="3">
    <source>
        <dbReference type="Proteomes" id="UP001066276"/>
    </source>
</evidence>
<gene>
    <name evidence="2" type="ORF">NDU88_001457</name>
</gene>
<comment type="caution">
    <text evidence="2">The sequence shown here is derived from an EMBL/GenBank/DDBJ whole genome shotgun (WGS) entry which is preliminary data.</text>
</comment>
<feature type="compositionally biased region" description="Basic and acidic residues" evidence="1">
    <location>
        <begin position="81"/>
        <end position="91"/>
    </location>
</feature>
<protein>
    <submittedName>
        <fullName evidence="2">Uncharacterized protein</fullName>
    </submittedName>
</protein>
<feature type="region of interest" description="Disordered" evidence="1">
    <location>
        <begin position="140"/>
        <end position="174"/>
    </location>
</feature>
<name>A0AAV7SCZ7_PLEWA</name>
<dbReference type="EMBL" id="JANPWB010000008">
    <property type="protein sequence ID" value="KAJ1160968.1"/>
    <property type="molecule type" value="Genomic_DNA"/>
</dbReference>